<sequence length="660" mass="76465">MKKIIYLLIAFTLHLQAQTPDLEAVNIAMLSEKKCTIDTNAVASILFCKALTNFKFKENDSRFVVEHQYHYRIKIYKKEGFNWANFKKDYYIGSNLSEAESVHFFDAYTYNLENGKIVKTKLSNEGKFKQSKNTNWGEAIITMPNVKEGSIVEFKYVLKSQNLLTFPEFEIQHEIPVYYAAYHTEIPEYYIYKPILKGKIEVKVTSNLETANQSGQNQYGNTTHISFKHIVSNYEAWQVPAIVDEPFVDNLDNYKSGIKHEIERVRLPGQEIKDYSKTWDGVAKTIYEDKDFGKEIKERKYIEKNLTEIIKLDTSQIQKMHTIYKFIQKRMNWNHHYGIFSEKGVKKAFDEQTGNVAEIHFILNAMLNHAGIQSYPVLLSTKSHGVPVFPSRTVFNYVIIAAEIDGNRILLDATNPNNCPNILPIETLNWTGRLVKNDGISEEIQLIPEKLSKLQTFVIAKIENSGKVLGQTKIIRTDYQALQFRTSKKEVQPQLYLEELEKELHDIQINNYKEENLKDDLSKPVIEKFQFETQNLIEMIGNKIYINPLIFVALQGNPLKAETRKNPICFEYPLEKKAAISIEIPDGYQVESMPITKNLAIEGNLAHYQFQIQKADNIIQVSSNLQMNQCVISEIYYNDLKTFFQQVNECENQKIVLKKI</sequence>
<dbReference type="Pfam" id="PF12969">
    <property type="entry name" value="DUF3857"/>
    <property type="match status" value="1"/>
</dbReference>
<gene>
    <name evidence="2" type="ORF">BC670_0789</name>
</gene>
<evidence type="ECO:0000259" key="1">
    <source>
        <dbReference type="Pfam" id="PF12969"/>
    </source>
</evidence>
<dbReference type="Gene3D" id="2.60.120.1130">
    <property type="match status" value="1"/>
</dbReference>
<reference evidence="2 3" key="1">
    <citation type="submission" date="2019-06" db="EMBL/GenBank/DDBJ databases">
        <title>Genomic Encyclopedia of Archaeal and Bacterial Type Strains, Phase II (KMG-II): from individual species to whole genera.</title>
        <authorList>
            <person name="Goeker M."/>
        </authorList>
    </citation>
    <scope>NUCLEOTIDE SEQUENCE [LARGE SCALE GENOMIC DNA]</scope>
    <source>
        <strain evidence="2 3">DSM 24789</strain>
    </source>
</reference>
<evidence type="ECO:0000313" key="3">
    <source>
        <dbReference type="Proteomes" id="UP000320773"/>
    </source>
</evidence>
<dbReference type="InterPro" id="IPR024618">
    <property type="entry name" value="DUF3857"/>
</dbReference>
<evidence type="ECO:0000313" key="2">
    <source>
        <dbReference type="EMBL" id="TQM39940.1"/>
    </source>
</evidence>
<dbReference type="EMBL" id="VFPJ01000001">
    <property type="protein sequence ID" value="TQM39940.1"/>
    <property type="molecule type" value="Genomic_DNA"/>
</dbReference>
<dbReference type="Proteomes" id="UP000320773">
    <property type="component" value="Unassembled WGS sequence"/>
</dbReference>
<dbReference type="RefSeq" id="WP_133063124.1">
    <property type="nucleotide sequence ID" value="NZ_VFPJ01000001.1"/>
</dbReference>
<accession>A0A543G1F9</accession>
<dbReference type="Gene3D" id="3.10.620.30">
    <property type="match status" value="1"/>
</dbReference>
<feature type="domain" description="DUF3857" evidence="1">
    <location>
        <begin position="66"/>
        <end position="207"/>
    </location>
</feature>
<dbReference type="Gene3D" id="2.60.40.3140">
    <property type="match status" value="1"/>
</dbReference>
<name>A0A543G1F9_9FLAO</name>
<proteinExistence type="predicted"/>
<protein>
    <submittedName>
        <fullName evidence="2">Uncharacterized protein DUF3857</fullName>
    </submittedName>
</protein>
<organism evidence="2 3">
    <name type="scientific">Flavobacterium branchiophilum</name>
    <dbReference type="NCBI Taxonomy" id="55197"/>
    <lineage>
        <taxon>Bacteria</taxon>
        <taxon>Pseudomonadati</taxon>
        <taxon>Bacteroidota</taxon>
        <taxon>Flavobacteriia</taxon>
        <taxon>Flavobacteriales</taxon>
        <taxon>Flavobacteriaceae</taxon>
        <taxon>Flavobacterium</taxon>
    </lineage>
</organism>
<comment type="caution">
    <text evidence="2">The sequence shown here is derived from an EMBL/GenBank/DDBJ whole genome shotgun (WGS) entry which is preliminary data.</text>
</comment>
<dbReference type="AlphaFoldDB" id="A0A543G1F9"/>